<dbReference type="RefSeq" id="WP_013656957.1">
    <property type="nucleotide sequence ID" value="NC_015275.1"/>
</dbReference>
<evidence type="ECO:0000313" key="4">
    <source>
        <dbReference type="Proteomes" id="UP000008467"/>
    </source>
</evidence>
<evidence type="ECO:0008006" key="5">
    <source>
        <dbReference type="Google" id="ProtNLM"/>
    </source>
</evidence>
<dbReference type="InterPro" id="IPR011604">
    <property type="entry name" value="PDDEXK-like_dom_sf"/>
</dbReference>
<evidence type="ECO:0000256" key="2">
    <source>
        <dbReference type="SAM" id="Phobius"/>
    </source>
</evidence>
<accession>F2JP48</accession>
<dbReference type="Gene3D" id="3.90.320.10">
    <property type="match status" value="1"/>
</dbReference>
<keyword evidence="4" id="KW-1185">Reference proteome</keyword>
<evidence type="ECO:0000256" key="1">
    <source>
        <dbReference type="ARBA" id="ARBA00022801"/>
    </source>
</evidence>
<keyword evidence="2" id="KW-1133">Transmembrane helix</keyword>
<dbReference type="STRING" id="642492.Clole_1943"/>
<dbReference type="AlphaFoldDB" id="F2JP48"/>
<dbReference type="Proteomes" id="UP000008467">
    <property type="component" value="Chromosome"/>
</dbReference>
<keyword evidence="2" id="KW-0472">Membrane</keyword>
<dbReference type="GO" id="GO:0016787">
    <property type="term" value="F:hydrolase activity"/>
    <property type="evidence" value="ECO:0007669"/>
    <property type="project" value="UniProtKB-KW"/>
</dbReference>
<name>F2JP48_CELLD</name>
<keyword evidence="2" id="KW-0812">Transmembrane</keyword>
<reference evidence="3 4" key="1">
    <citation type="journal article" date="2011" name="J. Bacteriol.">
        <title>Complete genome sequence of the cellulose-degrading bacterium Cellulosilyticum lentocellum.</title>
        <authorList>
            <consortium name="US DOE Joint Genome Institute"/>
            <person name="Miller D.A."/>
            <person name="Suen G."/>
            <person name="Bruce D."/>
            <person name="Copeland A."/>
            <person name="Cheng J.F."/>
            <person name="Detter C."/>
            <person name="Goodwin L.A."/>
            <person name="Han C.S."/>
            <person name="Hauser L.J."/>
            <person name="Land M.L."/>
            <person name="Lapidus A."/>
            <person name="Lucas S."/>
            <person name="Meincke L."/>
            <person name="Pitluck S."/>
            <person name="Tapia R."/>
            <person name="Teshima H."/>
            <person name="Woyke T."/>
            <person name="Fox B.G."/>
            <person name="Angert E.R."/>
            <person name="Currie C.R."/>
        </authorList>
    </citation>
    <scope>NUCLEOTIDE SEQUENCE [LARGE SCALE GENOMIC DNA]</scope>
    <source>
        <strain evidence="4">ATCC 49066 / DSM 5427 / NCIMB 11756 / RHM5</strain>
    </source>
</reference>
<evidence type="ECO:0000313" key="3">
    <source>
        <dbReference type="EMBL" id="ADZ83662.1"/>
    </source>
</evidence>
<dbReference type="KEGG" id="cle:Clole_1943"/>
<protein>
    <recommendedName>
        <fullName evidence="5">PD-(D/E)XK endonuclease-like domain-containing protein</fullName>
    </recommendedName>
</protein>
<keyword evidence="1" id="KW-0378">Hydrolase</keyword>
<proteinExistence type="predicted"/>
<gene>
    <name evidence="3" type="ordered locus">Clole_1943</name>
</gene>
<dbReference type="eggNOG" id="ENOG5032Y34">
    <property type="taxonomic scope" value="Bacteria"/>
</dbReference>
<organism evidence="3 4">
    <name type="scientific">Cellulosilyticum lentocellum (strain ATCC 49066 / DSM 5427 / NCIMB 11756 / RHM5)</name>
    <name type="common">Clostridium lentocellum</name>
    <dbReference type="NCBI Taxonomy" id="642492"/>
    <lineage>
        <taxon>Bacteria</taxon>
        <taxon>Bacillati</taxon>
        <taxon>Bacillota</taxon>
        <taxon>Clostridia</taxon>
        <taxon>Lachnospirales</taxon>
        <taxon>Cellulosilyticaceae</taxon>
        <taxon>Cellulosilyticum</taxon>
    </lineage>
</organism>
<feature type="transmembrane region" description="Helical" evidence="2">
    <location>
        <begin position="75"/>
        <end position="95"/>
    </location>
</feature>
<dbReference type="EMBL" id="CP002582">
    <property type="protein sequence ID" value="ADZ83662.1"/>
    <property type="molecule type" value="Genomic_DNA"/>
</dbReference>
<sequence length="97" mass="11537">MKKEKGSAHKKLSANEINRFIYCPYQWYYGRYYGQTALKEQYKALGSKQSKTEAHFTKGIKFHKAYYRSYRIKRLLMILGLILVIAILVGSFMRWSQ</sequence>
<dbReference type="HOGENOM" id="CLU_2341645_0_0_9"/>